<keyword evidence="3" id="KW-1185">Reference proteome</keyword>
<organism evidence="2 3">
    <name type="scientific">Hibiscus sabdariffa</name>
    <name type="common">roselle</name>
    <dbReference type="NCBI Taxonomy" id="183260"/>
    <lineage>
        <taxon>Eukaryota</taxon>
        <taxon>Viridiplantae</taxon>
        <taxon>Streptophyta</taxon>
        <taxon>Embryophyta</taxon>
        <taxon>Tracheophyta</taxon>
        <taxon>Spermatophyta</taxon>
        <taxon>Magnoliopsida</taxon>
        <taxon>eudicotyledons</taxon>
        <taxon>Gunneridae</taxon>
        <taxon>Pentapetalae</taxon>
        <taxon>rosids</taxon>
        <taxon>malvids</taxon>
        <taxon>Malvales</taxon>
        <taxon>Malvaceae</taxon>
        <taxon>Malvoideae</taxon>
        <taxon>Hibiscus</taxon>
    </lineage>
</organism>
<gene>
    <name evidence="2" type="ORF">V6N12_049019</name>
</gene>
<dbReference type="InterPro" id="IPR002156">
    <property type="entry name" value="RNaseH_domain"/>
</dbReference>
<evidence type="ECO:0000313" key="3">
    <source>
        <dbReference type="Proteomes" id="UP001472677"/>
    </source>
</evidence>
<evidence type="ECO:0000313" key="2">
    <source>
        <dbReference type="EMBL" id="KAK8561964.1"/>
    </source>
</evidence>
<dbReference type="Pfam" id="PF13456">
    <property type="entry name" value="RVT_3"/>
    <property type="match status" value="1"/>
</dbReference>
<evidence type="ECO:0000259" key="1">
    <source>
        <dbReference type="Pfam" id="PF13456"/>
    </source>
</evidence>
<proteinExistence type="predicted"/>
<dbReference type="Proteomes" id="UP001472677">
    <property type="component" value="Unassembled WGS sequence"/>
</dbReference>
<sequence>MCFRQVQFETDSLEVAQILQGRSDALAGCYLLDAIRLLLTPSWSVSICHISRMHNLVADTVVALCRDSLFGSMVFDSVPAALAELVHKEAVST</sequence>
<name>A0ABR2EKP2_9ROSI</name>
<reference evidence="2 3" key="1">
    <citation type="journal article" date="2024" name="G3 (Bethesda)">
        <title>Genome assembly of Hibiscus sabdariffa L. provides insights into metabolisms of medicinal natural products.</title>
        <authorList>
            <person name="Kim T."/>
        </authorList>
    </citation>
    <scope>NUCLEOTIDE SEQUENCE [LARGE SCALE GENOMIC DNA]</scope>
    <source>
        <strain evidence="2">TK-2024</strain>
        <tissue evidence="2">Old leaves</tissue>
    </source>
</reference>
<protein>
    <recommendedName>
        <fullName evidence="1">RNase H type-1 domain-containing protein</fullName>
    </recommendedName>
</protein>
<comment type="caution">
    <text evidence="2">The sequence shown here is derived from an EMBL/GenBank/DDBJ whole genome shotgun (WGS) entry which is preliminary data.</text>
</comment>
<accession>A0ABR2EKP2</accession>
<dbReference type="EMBL" id="JBBPBM010000013">
    <property type="protein sequence ID" value="KAK8561964.1"/>
    <property type="molecule type" value="Genomic_DNA"/>
</dbReference>
<feature type="domain" description="RNase H type-1" evidence="1">
    <location>
        <begin position="3"/>
        <end position="64"/>
    </location>
</feature>